<dbReference type="eggNOG" id="COG4771">
    <property type="taxonomic scope" value="Bacteria"/>
</dbReference>
<dbReference type="KEGG" id="stax:MC45_08930"/>
<comment type="subcellular location">
    <subcellularLocation>
        <location evidence="1 4">Cell outer membrane</location>
    </subcellularLocation>
</comment>
<evidence type="ECO:0000259" key="7">
    <source>
        <dbReference type="Pfam" id="PF07715"/>
    </source>
</evidence>
<feature type="compositionally biased region" description="Low complexity" evidence="5">
    <location>
        <begin position="1"/>
        <end position="28"/>
    </location>
</feature>
<feature type="domain" description="TonB-dependent receptor plug" evidence="7">
    <location>
        <begin position="62"/>
        <end position="178"/>
    </location>
</feature>
<dbReference type="eggNOG" id="COG1629">
    <property type="taxonomic scope" value="Bacteria"/>
</dbReference>
<dbReference type="PANTHER" id="PTHR47234">
    <property type="match status" value="1"/>
</dbReference>
<evidence type="ECO:0000313" key="9">
    <source>
        <dbReference type="Proteomes" id="UP000033200"/>
    </source>
</evidence>
<dbReference type="Gene3D" id="2.170.130.10">
    <property type="entry name" value="TonB-dependent receptor, plug domain"/>
    <property type="match status" value="1"/>
</dbReference>
<dbReference type="EMBL" id="CP009571">
    <property type="protein sequence ID" value="AIT06469.1"/>
    <property type="molecule type" value="Genomic_DNA"/>
</dbReference>
<evidence type="ECO:0000259" key="6">
    <source>
        <dbReference type="Pfam" id="PF00593"/>
    </source>
</evidence>
<dbReference type="InterPro" id="IPR012910">
    <property type="entry name" value="Plug_dom"/>
</dbReference>
<keyword evidence="9" id="KW-1185">Reference proteome</keyword>
<evidence type="ECO:0000256" key="4">
    <source>
        <dbReference type="RuleBase" id="RU003357"/>
    </source>
</evidence>
<proteinExistence type="inferred from homology"/>
<evidence type="ECO:0000256" key="1">
    <source>
        <dbReference type="ARBA" id="ARBA00004442"/>
    </source>
</evidence>
<dbReference type="Proteomes" id="UP000033200">
    <property type="component" value="Chromosome"/>
</dbReference>
<name>A0A097EFX2_9SPHN</name>
<dbReference type="HOGENOM" id="CLU_010745_0_0_5"/>
<evidence type="ECO:0000256" key="3">
    <source>
        <dbReference type="ARBA" id="ARBA00023237"/>
    </source>
</evidence>
<sequence>MTLLATPAAAQSTPPAGARTTPPAAEPGEGADGTEARDGEIVVTGSRIARPETSGVLPGAQLSGQQIQNRGFTNALEALNDNPLIGPGASPLDGNNGGQTASLGAAFVDLLDLGTARTLTLVNGRRFVSGNAASLFVANNATGSQVDVNVIPSTLIDRVDILTVGGAAVYGTDAIAGVVNYVLKDKYEGFEVRGLTGITDRGDAGQYQASAIVGRNIAGGRGNVVFSAEYTRNDGLQATARDFRLARPGSYTNPFNGGVRNPAFTPTAFVDVANLNNGAFLRSTDDGQPSSRFGLGFVNQTYSNPGTVLSTASSNFYAPYTPITSGNGAARRTSNFITFANGIAPVGFAIAATDASGRRTTISTLNDGYFATTGAQIIKGGPGADAISGNGLNGRTTQAANVPFTTFAPTALPSNVTAAQVFAAYGIVPPAQTGGQTASQYGSALNLLAINTLQANRFTAREFFAANPGVNVNYYIGTFDPLVPRVANTDTTLVNVKVNGGTVQVPVNQVLPFRAVPLEFNPDGSLREIRFTGPVGPNTPLTVSSSIGGNGGLRRALENTVLRTQQDRYILNFLGHFDFNDEITFFTENNYANVLNRSLGNIGGSQNYIASSPEYAPLLVNYNNPYLTAQNRAVLASVGISPTAANGGNFLLTRPNQDILGANEITNHQETYRLVGGLRSRFELLGKAWNAEVSGTFGRSVQTTRMRSIADLEYQLALDAVDQGQATTGIANGNIICRAQLYPGQYLGRTPIGTAENLTRVRGADGIPTQTLVTPVITQSLIDACRPLNPFGDNNMSAESKAYVTSPTIFRNVSQQTFLQATFGGGLFDLPAGALLFNAAGEYRRDEADFSSNELNILGRSRLAPSANTRGHTTTYEVGGELVAPIAGPDFLPFLGHLDFKPAVRVTQQSGASDTYRTLAGALVSPKAHGKPQTIYSLAGEWQPIRDITFRGNYTRSVRQPSIVELFLSGQPTFTSTPDLCGPANIGAGQVPTIRAANCRAAVIAAGFASDQNSAATFLANFTPSGSSLLGTYSGTPDLKPERGKSWTVGAIVTPRFIPGLSLTADYIDLLLQDTITPTNLSKVVQTCYDSPTYPNSAPQVGINTCGLFSRDAQFQFANGFNVGFLNLGAIKIHALNLTGRYPIELGQGRLTLSGSAYHLITYRTSSAGQFATGDDDESAGSLDRPKWKTQLSALYSQGGFFGQLTWNVQSATQIFVSGLPATAEQYSLTRYPALQNVDLSFGANLNDRFRIQFNVKNLLDQTTAGSLGYVYADYYDQIGRRYTLGVTTKL</sequence>
<dbReference type="InterPro" id="IPR037066">
    <property type="entry name" value="Plug_dom_sf"/>
</dbReference>
<organism evidence="8 9">
    <name type="scientific">Sphingomonas taxi</name>
    <dbReference type="NCBI Taxonomy" id="1549858"/>
    <lineage>
        <taxon>Bacteria</taxon>
        <taxon>Pseudomonadati</taxon>
        <taxon>Pseudomonadota</taxon>
        <taxon>Alphaproteobacteria</taxon>
        <taxon>Sphingomonadales</taxon>
        <taxon>Sphingomonadaceae</taxon>
        <taxon>Sphingomonas</taxon>
    </lineage>
</organism>
<evidence type="ECO:0008006" key="10">
    <source>
        <dbReference type="Google" id="ProtNLM"/>
    </source>
</evidence>
<evidence type="ECO:0000256" key="5">
    <source>
        <dbReference type="SAM" id="MobiDB-lite"/>
    </source>
</evidence>
<dbReference type="SUPFAM" id="SSF56935">
    <property type="entry name" value="Porins"/>
    <property type="match status" value="2"/>
</dbReference>
<evidence type="ECO:0000256" key="2">
    <source>
        <dbReference type="ARBA" id="ARBA00023136"/>
    </source>
</evidence>
<dbReference type="InterPro" id="IPR036942">
    <property type="entry name" value="Beta-barrel_TonB_sf"/>
</dbReference>
<keyword evidence="4" id="KW-0798">TonB box</keyword>
<accession>A0A097EFX2</accession>
<gene>
    <name evidence="8" type="ORF">MC45_08930</name>
</gene>
<dbReference type="Gene3D" id="2.40.170.20">
    <property type="entry name" value="TonB-dependent receptor, beta-barrel domain"/>
    <property type="match status" value="1"/>
</dbReference>
<evidence type="ECO:0000313" key="8">
    <source>
        <dbReference type="EMBL" id="AIT06469.1"/>
    </source>
</evidence>
<dbReference type="GO" id="GO:0009279">
    <property type="term" value="C:cell outer membrane"/>
    <property type="evidence" value="ECO:0007669"/>
    <property type="project" value="UniProtKB-SubCell"/>
</dbReference>
<keyword evidence="3" id="KW-0998">Cell outer membrane</keyword>
<reference evidence="8 9" key="1">
    <citation type="submission" date="2014-09" db="EMBL/GenBank/DDBJ databases">
        <title>Using Illumina technology Improving SMRT sequencing Genome Assembly by RASTools.</title>
        <authorList>
            <person name="Zhou Y."/>
            <person name="Ma T."/>
            <person name="Liu T."/>
        </authorList>
    </citation>
    <scope>NUCLEOTIDE SEQUENCE [LARGE SCALE GENOMIC DNA]</scope>
    <source>
        <strain evidence="8 9">ATCC 55669</strain>
    </source>
</reference>
<feature type="domain" description="TonB-dependent receptor-like beta-barrel" evidence="6">
    <location>
        <begin position="811"/>
        <end position="1259"/>
    </location>
</feature>
<dbReference type="InterPro" id="IPR000531">
    <property type="entry name" value="Beta-barrel_TonB"/>
</dbReference>
<dbReference type="Pfam" id="PF00593">
    <property type="entry name" value="TonB_dep_Rec_b-barrel"/>
    <property type="match status" value="1"/>
</dbReference>
<feature type="region of interest" description="Disordered" evidence="5">
    <location>
        <begin position="1"/>
        <end position="38"/>
    </location>
</feature>
<dbReference type="PANTHER" id="PTHR47234:SF2">
    <property type="entry name" value="TONB-DEPENDENT RECEPTOR"/>
    <property type="match status" value="1"/>
</dbReference>
<dbReference type="STRING" id="1549858.MC45_08930"/>
<dbReference type="Pfam" id="PF07715">
    <property type="entry name" value="Plug"/>
    <property type="match status" value="1"/>
</dbReference>
<keyword evidence="2 4" id="KW-0472">Membrane</keyword>
<protein>
    <recommendedName>
        <fullName evidence="10">TonB-dependent receptor</fullName>
    </recommendedName>
</protein>
<comment type="similarity">
    <text evidence="4">Belongs to the TonB-dependent receptor family.</text>
</comment>